<dbReference type="InterPro" id="IPR029039">
    <property type="entry name" value="Flavoprotein-like_sf"/>
</dbReference>
<dbReference type="InterPro" id="IPR051814">
    <property type="entry name" value="NAD(P)H-dep_FMN_reductase"/>
</dbReference>
<keyword evidence="1" id="KW-0285">Flavoprotein</keyword>
<organism evidence="5 6">
    <name type="scientific">Rhodococcoides kyotonense</name>
    <dbReference type="NCBI Taxonomy" id="398843"/>
    <lineage>
        <taxon>Bacteria</taxon>
        <taxon>Bacillati</taxon>
        <taxon>Actinomycetota</taxon>
        <taxon>Actinomycetes</taxon>
        <taxon>Mycobacteriales</taxon>
        <taxon>Nocardiaceae</taxon>
        <taxon>Rhodococcoides</taxon>
    </lineage>
</organism>
<dbReference type="SUPFAM" id="SSF52218">
    <property type="entry name" value="Flavoproteins"/>
    <property type="match status" value="1"/>
</dbReference>
<sequence>MKLTVVAGNPKPGSRTLDAARLVAESLTGREVDETVDVIALGAGLLGWGDAAVAAAVETVRTSDLVVFASPTFKATYTGVLKLFLDQFAGGDGLKDVVVVPLMLGAGPAHAMAPDIFLKHTLVELGAVTPAPGLYLIDSTYTSDTRIADYVARWGSVLTSTATSRTDIS</sequence>
<dbReference type="PANTHER" id="PTHR43408:SF2">
    <property type="entry name" value="FMN REDUCTASE (NADPH)"/>
    <property type="match status" value="1"/>
</dbReference>
<gene>
    <name evidence="5" type="ORF">SAMN05421642_108123</name>
</gene>
<proteinExistence type="predicted"/>
<dbReference type="GO" id="GO:0016491">
    <property type="term" value="F:oxidoreductase activity"/>
    <property type="evidence" value="ECO:0007669"/>
    <property type="project" value="UniProtKB-KW"/>
</dbReference>
<dbReference type="InterPro" id="IPR005025">
    <property type="entry name" value="FMN_Rdtase-like_dom"/>
</dbReference>
<dbReference type="Pfam" id="PF03358">
    <property type="entry name" value="FMN_red"/>
    <property type="match status" value="1"/>
</dbReference>
<keyword evidence="3" id="KW-0560">Oxidoreductase</keyword>
<dbReference type="RefSeq" id="WP_089247550.1">
    <property type="nucleotide sequence ID" value="NZ_FZOW01000008.1"/>
</dbReference>
<dbReference type="AlphaFoldDB" id="A0A239J9H3"/>
<dbReference type="EMBL" id="FZOW01000008">
    <property type="protein sequence ID" value="SNT02666.1"/>
    <property type="molecule type" value="Genomic_DNA"/>
</dbReference>
<name>A0A239J9H3_9NOCA</name>
<protein>
    <submittedName>
        <fullName evidence="5">FMN reductase</fullName>
    </submittedName>
</protein>
<keyword evidence="2" id="KW-0288">FMN</keyword>
<evidence type="ECO:0000259" key="4">
    <source>
        <dbReference type="Pfam" id="PF03358"/>
    </source>
</evidence>
<dbReference type="OrthoDB" id="1643408at2"/>
<keyword evidence="6" id="KW-1185">Reference proteome</keyword>
<dbReference type="PANTHER" id="PTHR43408">
    <property type="entry name" value="FMN REDUCTASE (NADPH)"/>
    <property type="match status" value="1"/>
</dbReference>
<reference evidence="6" key="1">
    <citation type="submission" date="2017-06" db="EMBL/GenBank/DDBJ databases">
        <authorList>
            <person name="Varghese N."/>
            <person name="Submissions S."/>
        </authorList>
    </citation>
    <scope>NUCLEOTIDE SEQUENCE [LARGE SCALE GENOMIC DNA]</scope>
    <source>
        <strain evidence="6">JCM 23211</strain>
    </source>
</reference>
<dbReference type="Proteomes" id="UP000198327">
    <property type="component" value="Unassembled WGS sequence"/>
</dbReference>
<feature type="domain" description="NADPH-dependent FMN reductase-like" evidence="4">
    <location>
        <begin position="1"/>
        <end position="139"/>
    </location>
</feature>
<evidence type="ECO:0000256" key="1">
    <source>
        <dbReference type="ARBA" id="ARBA00022630"/>
    </source>
</evidence>
<evidence type="ECO:0000313" key="5">
    <source>
        <dbReference type="EMBL" id="SNT02666.1"/>
    </source>
</evidence>
<evidence type="ECO:0000313" key="6">
    <source>
        <dbReference type="Proteomes" id="UP000198327"/>
    </source>
</evidence>
<evidence type="ECO:0000256" key="2">
    <source>
        <dbReference type="ARBA" id="ARBA00022643"/>
    </source>
</evidence>
<dbReference type="Gene3D" id="3.40.50.360">
    <property type="match status" value="1"/>
</dbReference>
<accession>A0A239J9H3</accession>
<evidence type="ECO:0000256" key="3">
    <source>
        <dbReference type="ARBA" id="ARBA00023002"/>
    </source>
</evidence>